<evidence type="ECO:0000313" key="2">
    <source>
        <dbReference type="EMBL" id="SMF63518.1"/>
    </source>
</evidence>
<proteinExistence type="predicted"/>
<evidence type="ECO:0000259" key="1">
    <source>
        <dbReference type="Pfam" id="PF01551"/>
    </source>
</evidence>
<name>A0A1X7G4V5_9PROT</name>
<dbReference type="InterPro" id="IPR011055">
    <property type="entry name" value="Dup_hybrid_motif"/>
</dbReference>
<sequence length="209" mass="23338">MSKFFPYTSFENGFYIPESTFPSNIGGSCSKPPVMMSEKLWFPTTATPEEKCFQFMAPSYPKKFKAEHAGADYCRDAESPVYAICPGTVMKNYTAETNYNLKLLVILHNYSGKDFWGHYGHISSDLKIGDRVQGGDVVGKIASSKGNIPHLHFGINARKMYTIYSDKDSKGRKYGWGRTPVGVHPDSVGWVNPTTFFKDPINALQSCMA</sequence>
<dbReference type="PROSITE" id="PS51257">
    <property type="entry name" value="PROKAR_LIPOPROTEIN"/>
    <property type="match status" value="1"/>
</dbReference>
<organism evidence="2 3">
    <name type="scientific">Azospirillum oryzae</name>
    <dbReference type="NCBI Taxonomy" id="286727"/>
    <lineage>
        <taxon>Bacteria</taxon>
        <taxon>Pseudomonadati</taxon>
        <taxon>Pseudomonadota</taxon>
        <taxon>Alphaproteobacteria</taxon>
        <taxon>Rhodospirillales</taxon>
        <taxon>Azospirillaceae</taxon>
        <taxon>Azospirillum</taxon>
    </lineage>
</organism>
<reference evidence="2 3" key="1">
    <citation type="submission" date="2017-04" db="EMBL/GenBank/DDBJ databases">
        <authorList>
            <person name="Afonso C.L."/>
            <person name="Miller P.J."/>
            <person name="Scott M.A."/>
            <person name="Spackman E."/>
            <person name="Goraichik I."/>
            <person name="Dimitrov K.M."/>
            <person name="Suarez D.L."/>
            <person name="Swayne D.E."/>
        </authorList>
    </citation>
    <scope>NUCLEOTIDE SEQUENCE [LARGE SCALE GENOMIC DNA]</scope>
    <source>
        <strain evidence="2 3">A2P</strain>
    </source>
</reference>
<dbReference type="OrthoDB" id="9810477at2"/>
<feature type="domain" description="M23ase beta-sheet core" evidence="1">
    <location>
        <begin position="67"/>
        <end position="158"/>
    </location>
</feature>
<dbReference type="Pfam" id="PF01551">
    <property type="entry name" value="Peptidase_M23"/>
    <property type="match status" value="1"/>
</dbReference>
<dbReference type="RefSeq" id="WP_085087079.1">
    <property type="nucleotide sequence ID" value="NZ_FXAK01000007.1"/>
</dbReference>
<dbReference type="SUPFAM" id="SSF51261">
    <property type="entry name" value="Duplicated hybrid motif"/>
    <property type="match status" value="1"/>
</dbReference>
<dbReference type="CDD" id="cd12797">
    <property type="entry name" value="M23_peptidase"/>
    <property type="match status" value="1"/>
</dbReference>
<dbReference type="GO" id="GO:0004222">
    <property type="term" value="F:metalloendopeptidase activity"/>
    <property type="evidence" value="ECO:0007669"/>
    <property type="project" value="TreeGrafter"/>
</dbReference>
<gene>
    <name evidence="2" type="ORF">SAMN02982917_3216</name>
</gene>
<evidence type="ECO:0000313" key="3">
    <source>
        <dbReference type="Proteomes" id="UP000192936"/>
    </source>
</evidence>
<accession>A0A1X7G4V5</accession>
<dbReference type="PANTHER" id="PTHR21666">
    <property type="entry name" value="PEPTIDASE-RELATED"/>
    <property type="match status" value="1"/>
</dbReference>
<dbReference type="STRING" id="286727.SAMN02982917_3216"/>
<protein>
    <submittedName>
        <fullName evidence="2">Peptidase family M23</fullName>
    </submittedName>
</protein>
<dbReference type="PANTHER" id="PTHR21666:SF270">
    <property type="entry name" value="MUREIN HYDROLASE ACTIVATOR ENVC"/>
    <property type="match status" value="1"/>
</dbReference>
<dbReference type="InterPro" id="IPR016047">
    <property type="entry name" value="M23ase_b-sheet_dom"/>
</dbReference>
<dbReference type="Proteomes" id="UP000192936">
    <property type="component" value="Unassembled WGS sequence"/>
</dbReference>
<dbReference type="InterPro" id="IPR050570">
    <property type="entry name" value="Cell_wall_metabolism_enzyme"/>
</dbReference>
<dbReference type="AlphaFoldDB" id="A0A1X7G4V5"/>
<dbReference type="EMBL" id="FXAK01000007">
    <property type="protein sequence ID" value="SMF63518.1"/>
    <property type="molecule type" value="Genomic_DNA"/>
</dbReference>
<dbReference type="Gene3D" id="2.70.70.10">
    <property type="entry name" value="Glucose Permease (Domain IIA)"/>
    <property type="match status" value="1"/>
</dbReference>